<proteinExistence type="inferred from homology"/>
<dbReference type="PROSITE" id="PS50035">
    <property type="entry name" value="PLD"/>
    <property type="match status" value="2"/>
</dbReference>
<dbReference type="OrthoDB" id="14911at2759"/>
<dbReference type="CDD" id="cd09141">
    <property type="entry name" value="PLDc_vPLD1_2_yPLD_like_2"/>
    <property type="match status" value="1"/>
</dbReference>
<feature type="compositionally biased region" description="Basic and acidic residues" evidence="8">
    <location>
        <begin position="82"/>
        <end position="94"/>
    </location>
</feature>
<dbReference type="SMART" id="SM00155">
    <property type="entry name" value="PLDc"/>
    <property type="match status" value="2"/>
</dbReference>
<gene>
    <name evidence="10" type="ORF">FOB60_000362</name>
</gene>
<sequence>MPNLDPSQQERPESDGVMDSTTNSVQDNVPLSRESPDIRQLYRSISGESHNHNSKRPNHKSPAYSRQNSSHIISNPMSFFHRWGEDPQESRYSSDEEEAADNEEGMTSDNQPGSNRVNQDEPISPQSRRSSAIQNFSKFVRPNRESEPRRKRKDKNHRPESQMEDQNDSYTETEKRAQLLVNSFVVNVPSLGVMASCLFVDEGGIARAPLLFSLLGFQFSDLSSNENTKNRLYRIDLEYGVGDKSMKWSIERTITDIFYLHTRCKLDNWRSVFGNKTKLPKFPVPSIKDRRKKTKLLDTSSQMQPDGGGADNQSLISAQSGLSRMRSRLESLASIVSPVHGQRESDSENLRLHQRNIEYMKQLDNYLKELIKYVALTPLSNLVFMFFEISPISSLLNYEGSFQGKQGSIHISSSAKKQGWRVGHFKANDLKGMYDRRTEKWMLVRNSYVVYVSDINSTTPLDVFLVDSNFKIHSKSNIVKDDDDNVNFDENEADKNVRHHTKLFPHLKIVLENRERKLVVNPKSSRDHKAWLESFRRMQHSTEWGMKHRFDSFAPIRQNCFAQWFVDGRDYFWAVSAAMEMAKETIYIHDWWLSPELYLRRPALGNQQYRIDRLLQRKAKEGVKIFVIVYRNVGTTVATDSLYTKHSLLWLNEENIHVIRSPNQLLQNTFFWAHHEKLCIVDSTYAFLGGIDLCYGRYDTADHVLTDDSPEDFEQFGIDDHATAADLENFQVFMGKDYSNPRVKDFFDLDKPYKSMYNRKIIPRMPWHDIHMMTYGKTARDLSRHFVQRWNYLIRQKRPSRLTPLLLPPPDFTDEEARNAGYSGTCEVQLLRSSGKWSLGLEEHEQSIQNAYLKLIETSEHFVYIENQFFVTSCFIDGVEIKNRIGDALVERIIRAHQEGLTWKAIIVIPLMPGFEAQVDEAEGSSVRVIMQCQFMSISRGETSIFAKLRKKGINPDDYIQFFSLRKWGRIGLQRTLVTEQLYIHAKCMIVDDRSVIIGSANINERSMRGVRDSEVAAVVRDTEMISTHMNGEPYKAARFAHTLRMRLMREHLGVSIDILDAVERRFKRFEEYAKSEDGLKFATNKFSKKSYSVNSAMVEIASRDVLNEKEGTRRWKDHINLSKLDETVAEVDYAEEIEDAPKPLDLPTMFNYRTGPKEANIGVRDKKKKSYDNRVQHNEQHKADVRGYGIDKYQSEFAKSARLSSSKFLKEKSLEVMESDLPKTNFVPSYEDVLDFLNCDDEHVAANDDEESEHLINERNEERWLLLKKVSYLQRVAANEMKYVTIENKKRADAGMSPLKASTDANGTLTEANESTTEDNSNTEEAIRSGFQADSPVSCSDQEIKDILETISSPDADCANSFIDPYGFEDPLSPEFYELLWYEIARKNTDIFRMVFHCQPDDAVARWSDYTNFAKLQSKFMKGQLSDKEAVSTSKPETSELSDDILRLGNDFKQSVDDLEEDMGVLGRVPPEKKELGKSAEHEGKRRHKLTRKFSSVPDKEGKRNQPEDQDAFVDNNDVPESDENDFHNDLGQDTTDESPTHTATRKENGTSKTHEKYRKNRATNFATRRRMLSGELVYDKEAAEKLLSNIKGHLVLFPTQWLDVELENNNWFYNTDRIPPMEIYD</sequence>
<dbReference type="EMBL" id="JABWAB010000001">
    <property type="protein sequence ID" value="KAF6058780.1"/>
    <property type="molecule type" value="Genomic_DNA"/>
</dbReference>
<dbReference type="InterPro" id="IPR016555">
    <property type="entry name" value="PLipase_D_euk"/>
</dbReference>
<reference evidence="10" key="1">
    <citation type="submission" date="2020-03" db="EMBL/GenBank/DDBJ databases">
        <title>FDA dAtabase for Regulatory Grade micrObial Sequences (FDA-ARGOS): Supporting development and validation of Infectious Disease Dx tests.</title>
        <authorList>
            <person name="Campos J."/>
            <person name="Goldberg B."/>
            <person name="Tallon L."/>
            <person name="Sadzewicz L."/>
            <person name="Vavikolanu K."/>
            <person name="Mehta A."/>
            <person name="Aluvathingal J."/>
            <person name="Nadendla S."/>
            <person name="Nandy P."/>
            <person name="Geyer C."/>
            <person name="Yan Y."/>
            <person name="Sichtig H."/>
        </authorList>
    </citation>
    <scope>NUCLEOTIDE SEQUENCE [LARGE SCALE GENOMIC DNA]</scope>
    <source>
        <strain evidence="10">FDAARGOS_652</strain>
    </source>
</reference>
<dbReference type="GO" id="GO:0031321">
    <property type="term" value="P:ascospore-type prospore assembly"/>
    <property type="evidence" value="ECO:0007669"/>
    <property type="project" value="EnsemblFungi"/>
</dbReference>
<dbReference type="Pfam" id="PF13091">
    <property type="entry name" value="PLDc_2"/>
    <property type="match status" value="1"/>
</dbReference>
<dbReference type="GO" id="GO:0005768">
    <property type="term" value="C:endosome"/>
    <property type="evidence" value="ECO:0007669"/>
    <property type="project" value="EnsemblFungi"/>
</dbReference>
<keyword evidence="3" id="KW-0677">Repeat</keyword>
<keyword evidence="5 7" id="KW-0442">Lipid degradation</keyword>
<dbReference type="InterPro" id="IPR025202">
    <property type="entry name" value="PLD-like_dom"/>
</dbReference>
<dbReference type="SUPFAM" id="SSF56024">
    <property type="entry name" value="Phospholipase D/nuclease"/>
    <property type="match status" value="2"/>
</dbReference>
<comment type="catalytic activity">
    <reaction evidence="1 7">
        <text>a 1,2-diacyl-sn-glycero-3-phosphocholine + H2O = a 1,2-diacyl-sn-glycero-3-phosphate + choline + H(+)</text>
        <dbReference type="Rhea" id="RHEA:14445"/>
        <dbReference type="ChEBI" id="CHEBI:15354"/>
        <dbReference type="ChEBI" id="CHEBI:15377"/>
        <dbReference type="ChEBI" id="CHEBI:15378"/>
        <dbReference type="ChEBI" id="CHEBI:57643"/>
        <dbReference type="ChEBI" id="CHEBI:58608"/>
        <dbReference type="EC" id="3.1.4.4"/>
    </reaction>
</comment>
<dbReference type="InterPro" id="IPR015679">
    <property type="entry name" value="PLipase_D_fam"/>
</dbReference>
<protein>
    <recommendedName>
        <fullName evidence="7">Phospholipase</fullName>
        <ecNumber evidence="7">3.1.4.4</ecNumber>
    </recommendedName>
</protein>
<evidence type="ECO:0000256" key="3">
    <source>
        <dbReference type="ARBA" id="ARBA00022737"/>
    </source>
</evidence>
<evidence type="ECO:0000256" key="4">
    <source>
        <dbReference type="ARBA" id="ARBA00022801"/>
    </source>
</evidence>
<name>A0A8X7NP67_CANPA</name>
<dbReference type="FunFam" id="3.30.870.10:FF:000011">
    <property type="entry name" value="Phospholipase"/>
    <property type="match status" value="1"/>
</dbReference>
<evidence type="ECO:0000256" key="1">
    <source>
        <dbReference type="ARBA" id="ARBA00000798"/>
    </source>
</evidence>
<feature type="compositionally biased region" description="Polar residues" evidence="8">
    <location>
        <begin position="124"/>
        <end position="137"/>
    </location>
</feature>
<feature type="compositionally biased region" description="Polar residues" evidence="8">
    <location>
        <begin position="64"/>
        <end position="77"/>
    </location>
</feature>
<dbReference type="Pfam" id="PF00614">
    <property type="entry name" value="PLDc"/>
    <property type="match status" value="1"/>
</dbReference>
<feature type="region of interest" description="Disordered" evidence="8">
    <location>
        <begin position="1296"/>
        <end position="1326"/>
    </location>
</feature>
<feature type="compositionally biased region" description="Acidic residues" evidence="8">
    <location>
        <begin position="1509"/>
        <end position="1525"/>
    </location>
</feature>
<feature type="compositionally biased region" description="Polar residues" evidence="8">
    <location>
        <begin position="107"/>
        <end position="117"/>
    </location>
</feature>
<dbReference type="GO" id="GO:0032266">
    <property type="term" value="F:phosphatidylinositol-3-phosphate binding"/>
    <property type="evidence" value="ECO:0007669"/>
    <property type="project" value="EnsemblFungi"/>
</dbReference>
<feature type="region of interest" description="Disordered" evidence="8">
    <location>
        <begin position="1"/>
        <end position="172"/>
    </location>
</feature>
<evidence type="ECO:0000313" key="11">
    <source>
        <dbReference type="Proteomes" id="UP000590412"/>
    </source>
</evidence>
<dbReference type="GO" id="GO:0009395">
    <property type="term" value="P:phospholipid catabolic process"/>
    <property type="evidence" value="ECO:0007669"/>
    <property type="project" value="TreeGrafter"/>
</dbReference>
<feature type="compositionally biased region" description="Acidic residues" evidence="8">
    <location>
        <begin position="95"/>
        <end position="106"/>
    </location>
</feature>
<evidence type="ECO:0000256" key="8">
    <source>
        <dbReference type="SAM" id="MobiDB-lite"/>
    </source>
</evidence>
<dbReference type="Gene3D" id="3.30.870.10">
    <property type="entry name" value="Endonuclease Chain A"/>
    <property type="match status" value="2"/>
</dbReference>
<feature type="region of interest" description="Disordered" evidence="8">
    <location>
        <begin position="1462"/>
        <end position="1558"/>
    </location>
</feature>
<evidence type="ECO:0000256" key="7">
    <source>
        <dbReference type="PIRNR" id="PIRNR009376"/>
    </source>
</evidence>
<dbReference type="GO" id="GO:0005634">
    <property type="term" value="C:nucleus"/>
    <property type="evidence" value="ECO:0007669"/>
    <property type="project" value="EnsemblFungi"/>
</dbReference>
<dbReference type="Proteomes" id="UP000590412">
    <property type="component" value="Unassembled WGS sequence"/>
</dbReference>
<comment type="caution">
    <text evidence="10">The sequence shown here is derived from an EMBL/GenBank/DDBJ whole genome shotgun (WGS) entry which is preliminary data.</text>
</comment>
<dbReference type="GO" id="GO:0004630">
    <property type="term" value="F:phospholipase D activity"/>
    <property type="evidence" value="ECO:0007669"/>
    <property type="project" value="UniProtKB-UniRule"/>
</dbReference>
<feature type="compositionally biased region" description="Polar residues" evidence="8">
    <location>
        <begin position="19"/>
        <end position="29"/>
    </location>
</feature>
<dbReference type="GO" id="GO:0000753">
    <property type="term" value="P:cell morphogenesis involved in conjugation with cellular fusion"/>
    <property type="evidence" value="ECO:0007669"/>
    <property type="project" value="EnsemblFungi"/>
</dbReference>
<evidence type="ECO:0000256" key="2">
    <source>
        <dbReference type="ARBA" id="ARBA00008664"/>
    </source>
</evidence>
<organism evidence="10 11">
    <name type="scientific">Candida parapsilosis</name>
    <name type="common">Yeast</name>
    <dbReference type="NCBI Taxonomy" id="5480"/>
    <lineage>
        <taxon>Eukaryota</taxon>
        <taxon>Fungi</taxon>
        <taxon>Dikarya</taxon>
        <taxon>Ascomycota</taxon>
        <taxon>Saccharomycotina</taxon>
        <taxon>Pichiomycetes</taxon>
        <taxon>Debaryomycetaceae</taxon>
        <taxon>Candida/Lodderomyces clade</taxon>
        <taxon>Candida</taxon>
    </lineage>
</organism>
<evidence type="ECO:0000256" key="5">
    <source>
        <dbReference type="ARBA" id="ARBA00022963"/>
    </source>
</evidence>
<dbReference type="EC" id="3.1.4.4" evidence="7"/>
<dbReference type="GO" id="GO:0035556">
    <property type="term" value="P:intracellular signal transduction"/>
    <property type="evidence" value="ECO:0007669"/>
    <property type="project" value="InterPro"/>
</dbReference>
<dbReference type="GO" id="GO:0005628">
    <property type="term" value="C:prospore membrane"/>
    <property type="evidence" value="ECO:0007669"/>
    <property type="project" value="EnsemblFungi"/>
</dbReference>
<feature type="domain" description="PLD phosphodiesterase" evidence="9">
    <location>
        <begin position="670"/>
        <end position="697"/>
    </location>
</feature>
<dbReference type="InterPro" id="IPR001736">
    <property type="entry name" value="PLipase_D/transphosphatidylase"/>
</dbReference>
<comment type="similarity">
    <text evidence="2 7">Belongs to the phospholipase D family.</text>
</comment>
<feature type="compositionally biased region" description="Low complexity" evidence="8">
    <location>
        <begin position="1311"/>
        <end position="1325"/>
    </location>
</feature>
<feature type="compositionally biased region" description="Basic and acidic residues" evidence="8">
    <location>
        <begin position="1499"/>
        <end position="1508"/>
    </location>
</feature>
<dbReference type="PIRSF" id="PIRSF009376">
    <property type="entry name" value="Phospholipase_D_euk"/>
    <property type="match status" value="1"/>
</dbReference>
<feature type="compositionally biased region" description="Basic and acidic residues" evidence="8">
    <location>
        <begin position="1471"/>
        <end position="1485"/>
    </location>
</feature>
<dbReference type="PANTHER" id="PTHR18896:SF76">
    <property type="entry name" value="PHOSPHOLIPASE"/>
    <property type="match status" value="1"/>
</dbReference>
<keyword evidence="4 7" id="KW-0378">Hydrolase</keyword>
<dbReference type="GO" id="GO:0006654">
    <property type="term" value="P:phosphatidic acid biosynthetic process"/>
    <property type="evidence" value="ECO:0007669"/>
    <property type="project" value="InterPro"/>
</dbReference>
<accession>A0A8X7NP67</accession>
<dbReference type="InterPro" id="IPR036871">
    <property type="entry name" value="PX_dom_sf"/>
</dbReference>
<evidence type="ECO:0000313" key="10">
    <source>
        <dbReference type="EMBL" id="KAF6058780.1"/>
    </source>
</evidence>
<dbReference type="PANTHER" id="PTHR18896">
    <property type="entry name" value="PHOSPHOLIPASE D"/>
    <property type="match status" value="1"/>
</dbReference>
<evidence type="ECO:0000256" key="6">
    <source>
        <dbReference type="ARBA" id="ARBA00023098"/>
    </source>
</evidence>
<dbReference type="CDD" id="cd09138">
    <property type="entry name" value="PLDc_vPLD1_2_yPLD_like_1"/>
    <property type="match status" value="1"/>
</dbReference>
<keyword evidence="6" id="KW-0443">Lipid metabolism</keyword>
<dbReference type="Gene3D" id="3.30.1520.10">
    <property type="entry name" value="Phox-like domain"/>
    <property type="match status" value="1"/>
</dbReference>
<feature type="domain" description="PLD phosphodiesterase" evidence="9">
    <location>
        <begin position="980"/>
        <end position="1007"/>
    </location>
</feature>
<evidence type="ECO:0000259" key="9">
    <source>
        <dbReference type="PROSITE" id="PS50035"/>
    </source>
</evidence>
<feature type="region of interest" description="Disordered" evidence="8">
    <location>
        <begin position="292"/>
        <end position="314"/>
    </location>
</feature>
<feature type="compositionally biased region" description="Basic and acidic residues" evidence="8">
    <location>
        <begin position="1546"/>
        <end position="1556"/>
    </location>
</feature>
<dbReference type="CDD" id="cd01254">
    <property type="entry name" value="PH_PLD"/>
    <property type="match status" value="1"/>
</dbReference>